<proteinExistence type="predicted"/>
<reference evidence="2 3" key="1">
    <citation type="journal article" date="2019" name="Int. J. Syst. Evol. Microbiol.">
        <title>The Global Catalogue of Microorganisms (GCM) 10K type strain sequencing project: providing services to taxonomists for standard genome sequencing and annotation.</title>
        <authorList>
            <consortium name="The Broad Institute Genomics Platform"/>
            <consortium name="The Broad Institute Genome Sequencing Center for Infectious Disease"/>
            <person name="Wu L."/>
            <person name="Ma J."/>
        </authorList>
    </citation>
    <scope>NUCLEOTIDE SEQUENCE [LARGE SCALE GENOMIC DNA]</scope>
    <source>
        <strain evidence="2 3">JCM 14736</strain>
    </source>
</reference>
<feature type="domain" description="IrrE N-terminal-like" evidence="1">
    <location>
        <begin position="10"/>
        <end position="119"/>
    </location>
</feature>
<gene>
    <name evidence="2" type="ORF">GCM10009768_01720</name>
</gene>
<dbReference type="InterPro" id="IPR010359">
    <property type="entry name" value="IrrE_HExxH"/>
</dbReference>
<organism evidence="2 3">
    <name type="scientific">Leucobacter iarius</name>
    <dbReference type="NCBI Taxonomy" id="333963"/>
    <lineage>
        <taxon>Bacteria</taxon>
        <taxon>Bacillati</taxon>
        <taxon>Actinomycetota</taxon>
        <taxon>Actinomycetes</taxon>
        <taxon>Micrococcales</taxon>
        <taxon>Microbacteriaceae</taxon>
        <taxon>Leucobacter</taxon>
    </lineage>
</organism>
<dbReference type="RefSeq" id="WP_344028083.1">
    <property type="nucleotide sequence ID" value="NZ_BAAAOB010000001.1"/>
</dbReference>
<dbReference type="EMBL" id="BAAAOB010000001">
    <property type="protein sequence ID" value="GAA1776873.1"/>
    <property type="molecule type" value="Genomic_DNA"/>
</dbReference>
<dbReference type="Pfam" id="PF06114">
    <property type="entry name" value="Peptidase_M78"/>
    <property type="match status" value="1"/>
</dbReference>
<dbReference type="Proteomes" id="UP001500851">
    <property type="component" value="Unassembled WGS sequence"/>
</dbReference>
<name>A0ABN2L6K3_9MICO</name>
<sequence length="155" mass="17694">MDLVFFDILDALGVTVEYVNLEHLDRDGEYDHDLKLVRLQHDMAPRLHTFKLGHETCHALNGDVPSLFPHFDAKMERRADEWAATRLIDPERYREVEALRDGHVASMAHDLGVVSEAVEVYQQMLARIGDAVYLHPRMGVGQWSRKFAGTRDALG</sequence>
<comment type="caution">
    <text evidence="2">The sequence shown here is derived from an EMBL/GenBank/DDBJ whole genome shotgun (WGS) entry which is preliminary data.</text>
</comment>
<evidence type="ECO:0000313" key="3">
    <source>
        <dbReference type="Proteomes" id="UP001500851"/>
    </source>
</evidence>
<keyword evidence="3" id="KW-1185">Reference proteome</keyword>
<evidence type="ECO:0000313" key="2">
    <source>
        <dbReference type="EMBL" id="GAA1776873.1"/>
    </source>
</evidence>
<protein>
    <recommendedName>
        <fullName evidence="1">IrrE N-terminal-like domain-containing protein</fullName>
    </recommendedName>
</protein>
<accession>A0ABN2L6K3</accession>
<evidence type="ECO:0000259" key="1">
    <source>
        <dbReference type="Pfam" id="PF06114"/>
    </source>
</evidence>